<dbReference type="RefSeq" id="WP_090710597.1">
    <property type="nucleotide sequence ID" value="NZ_FOVM01000004.1"/>
</dbReference>
<proteinExistence type="predicted"/>
<organism evidence="2 3">
    <name type="scientific">Mycetocola miduiensis</name>
    <dbReference type="NCBI Taxonomy" id="995034"/>
    <lineage>
        <taxon>Bacteria</taxon>
        <taxon>Bacillati</taxon>
        <taxon>Actinomycetota</taxon>
        <taxon>Actinomycetes</taxon>
        <taxon>Micrococcales</taxon>
        <taxon>Microbacteriaceae</taxon>
        <taxon>Mycetocola</taxon>
    </lineage>
</organism>
<dbReference type="SMART" id="SM00450">
    <property type="entry name" value="RHOD"/>
    <property type="match status" value="1"/>
</dbReference>
<name>A0A1I5B5R9_9MICO</name>
<dbReference type="PANTHER" id="PTHR43031:SF1">
    <property type="entry name" value="PYRIDINE NUCLEOTIDE-DISULPHIDE OXIDOREDUCTASE"/>
    <property type="match status" value="1"/>
</dbReference>
<dbReference type="Proteomes" id="UP000198867">
    <property type="component" value="Unassembled WGS sequence"/>
</dbReference>
<dbReference type="CDD" id="cd00158">
    <property type="entry name" value="RHOD"/>
    <property type="match status" value="1"/>
</dbReference>
<dbReference type="EMBL" id="FOVM01000004">
    <property type="protein sequence ID" value="SFN70055.1"/>
    <property type="molecule type" value="Genomic_DNA"/>
</dbReference>
<keyword evidence="3" id="KW-1185">Reference proteome</keyword>
<dbReference type="OrthoDB" id="9800872at2"/>
<feature type="domain" description="Rhodanese" evidence="1">
    <location>
        <begin position="11"/>
        <end position="98"/>
    </location>
</feature>
<dbReference type="Gene3D" id="3.40.250.10">
    <property type="entry name" value="Rhodanese-like domain"/>
    <property type="match status" value="1"/>
</dbReference>
<protein>
    <submittedName>
        <fullName evidence="2">Rhodanese-related sulfurtransferase</fullName>
    </submittedName>
</protein>
<dbReference type="SUPFAM" id="SSF52821">
    <property type="entry name" value="Rhodanese/Cell cycle control phosphatase"/>
    <property type="match status" value="1"/>
</dbReference>
<reference evidence="3" key="1">
    <citation type="submission" date="2016-10" db="EMBL/GenBank/DDBJ databases">
        <authorList>
            <person name="Varghese N."/>
            <person name="Submissions S."/>
        </authorList>
    </citation>
    <scope>NUCLEOTIDE SEQUENCE [LARGE SCALE GENOMIC DNA]</scope>
    <source>
        <strain evidence="3">CGMCC 1.11101</strain>
    </source>
</reference>
<dbReference type="PANTHER" id="PTHR43031">
    <property type="entry name" value="FAD-DEPENDENT OXIDOREDUCTASE"/>
    <property type="match status" value="1"/>
</dbReference>
<gene>
    <name evidence="2" type="ORF">SAMN05216219_1750</name>
</gene>
<sequence length="99" mass="10637">MQSITVTELAKLTDAIVIDVREPDEFAQVRAAGAVSMPMSQIIDRIDELPADETIYLICAVGGRSGKVAEYLETHDLDVVNVDGGTYAWTDAGLPVEQG</sequence>
<evidence type="ECO:0000313" key="2">
    <source>
        <dbReference type="EMBL" id="SFN70055.1"/>
    </source>
</evidence>
<dbReference type="InterPro" id="IPR050229">
    <property type="entry name" value="GlpE_sulfurtransferase"/>
</dbReference>
<dbReference type="PROSITE" id="PS50206">
    <property type="entry name" value="RHODANESE_3"/>
    <property type="match status" value="1"/>
</dbReference>
<dbReference type="GO" id="GO:0016740">
    <property type="term" value="F:transferase activity"/>
    <property type="evidence" value="ECO:0007669"/>
    <property type="project" value="UniProtKB-KW"/>
</dbReference>
<dbReference type="Pfam" id="PF00581">
    <property type="entry name" value="Rhodanese"/>
    <property type="match status" value="1"/>
</dbReference>
<dbReference type="AlphaFoldDB" id="A0A1I5B5R9"/>
<dbReference type="STRING" id="995034.SAMN05216219_1750"/>
<keyword evidence="2" id="KW-0808">Transferase</keyword>
<dbReference type="InterPro" id="IPR036873">
    <property type="entry name" value="Rhodanese-like_dom_sf"/>
</dbReference>
<evidence type="ECO:0000259" key="1">
    <source>
        <dbReference type="PROSITE" id="PS50206"/>
    </source>
</evidence>
<evidence type="ECO:0000313" key="3">
    <source>
        <dbReference type="Proteomes" id="UP000198867"/>
    </source>
</evidence>
<accession>A0A1I5B5R9</accession>
<dbReference type="InterPro" id="IPR001763">
    <property type="entry name" value="Rhodanese-like_dom"/>
</dbReference>